<feature type="domain" description="NADPH-dependent FMN reductase-like" evidence="6">
    <location>
        <begin position="3"/>
        <end position="104"/>
    </location>
</feature>
<dbReference type="InterPro" id="IPR005025">
    <property type="entry name" value="FMN_Rdtase-like_dom"/>
</dbReference>
<name>A0A9X7P7T8_9FIRM</name>
<dbReference type="PANTHER" id="PTHR43278:SF2">
    <property type="entry name" value="IRON-SULFUR FLAVOPROTEIN"/>
    <property type="match status" value="1"/>
</dbReference>
<dbReference type="Pfam" id="PF03358">
    <property type="entry name" value="FMN_red"/>
    <property type="match status" value="1"/>
</dbReference>
<evidence type="ECO:0000313" key="7">
    <source>
        <dbReference type="EMBL" id="PRR77627.1"/>
    </source>
</evidence>
<dbReference type="Proteomes" id="UP000239430">
    <property type="component" value="Unassembled WGS sequence"/>
</dbReference>
<protein>
    <submittedName>
        <fullName evidence="7">2-amino-4-deoxychorismate dehydrogenase</fullName>
        <ecNumber evidence="7">1.3.99.24</ecNumber>
    </submittedName>
</protein>
<keyword evidence="4" id="KW-0812">Transmembrane</keyword>
<dbReference type="EMBL" id="PVXL01000006">
    <property type="protein sequence ID" value="PRR77627.1"/>
    <property type="molecule type" value="Genomic_DNA"/>
</dbReference>
<accession>A0A9X7P7T8</accession>
<feature type="transmembrane region" description="Helical" evidence="4">
    <location>
        <begin position="520"/>
        <end position="543"/>
    </location>
</feature>
<keyword evidence="4" id="KW-1133">Transmembrane helix</keyword>
<dbReference type="Pfam" id="PF02036">
    <property type="entry name" value="SCP2"/>
    <property type="match status" value="1"/>
</dbReference>
<dbReference type="SUPFAM" id="SSF55718">
    <property type="entry name" value="SCP-like"/>
    <property type="match status" value="1"/>
</dbReference>
<dbReference type="InterPro" id="IPR003033">
    <property type="entry name" value="SCP2_sterol-bd_dom"/>
</dbReference>
<feature type="domain" description="SCP2" evidence="5">
    <location>
        <begin position="290"/>
        <end position="376"/>
    </location>
</feature>
<evidence type="ECO:0000256" key="4">
    <source>
        <dbReference type="SAM" id="Phobius"/>
    </source>
</evidence>
<dbReference type="RefSeq" id="WP_054937582.1">
    <property type="nucleotide sequence ID" value="NZ_PVXL01000006.1"/>
</dbReference>
<feature type="transmembrane region" description="Helical" evidence="4">
    <location>
        <begin position="453"/>
        <end position="473"/>
    </location>
</feature>
<dbReference type="InterPro" id="IPR036527">
    <property type="entry name" value="SCP2_sterol-bd_dom_sf"/>
</dbReference>
<evidence type="ECO:0000313" key="8">
    <source>
        <dbReference type="Proteomes" id="UP000239430"/>
    </source>
</evidence>
<dbReference type="Gene3D" id="3.30.1050.10">
    <property type="entry name" value="SCP2 sterol-binding domain"/>
    <property type="match status" value="1"/>
</dbReference>
<dbReference type="AlphaFoldDB" id="A0A9X7P7T8"/>
<dbReference type="Gene3D" id="3.40.50.360">
    <property type="match status" value="1"/>
</dbReference>
<dbReference type="InterPro" id="IPR029039">
    <property type="entry name" value="Flavoprotein-like_sf"/>
</dbReference>
<dbReference type="GO" id="GO:0016491">
    <property type="term" value="F:oxidoreductase activity"/>
    <property type="evidence" value="ECO:0007669"/>
    <property type="project" value="UniProtKB-KW"/>
</dbReference>
<dbReference type="SUPFAM" id="SSF52218">
    <property type="entry name" value="Flavoproteins"/>
    <property type="match status" value="1"/>
</dbReference>
<keyword evidence="2" id="KW-0288">FMN</keyword>
<keyword evidence="7" id="KW-0560">Oxidoreductase</keyword>
<keyword evidence="8" id="KW-1185">Reference proteome</keyword>
<feature type="transmembrane region" description="Helical" evidence="4">
    <location>
        <begin position="422"/>
        <end position="441"/>
    </location>
</feature>
<evidence type="ECO:0000256" key="1">
    <source>
        <dbReference type="ARBA" id="ARBA00022630"/>
    </source>
</evidence>
<evidence type="ECO:0000259" key="5">
    <source>
        <dbReference type="Pfam" id="PF02036"/>
    </source>
</evidence>
<organism evidence="7 8">
    <name type="scientific">Neomoorella stamsii</name>
    <dbReference type="NCBI Taxonomy" id="1266720"/>
    <lineage>
        <taxon>Bacteria</taxon>
        <taxon>Bacillati</taxon>
        <taxon>Bacillota</taxon>
        <taxon>Clostridia</taxon>
        <taxon>Neomoorellales</taxon>
        <taxon>Neomoorellaceae</taxon>
        <taxon>Neomoorella</taxon>
    </lineage>
</organism>
<evidence type="ECO:0000259" key="6">
    <source>
        <dbReference type="Pfam" id="PF03358"/>
    </source>
</evidence>
<sequence length="584" mass="63279">MPHILAINGSPRGRESNSDRLLQPFLGGAREAGATTETIYVTDLKINDCRGCFTCWTSTPGRCVFRDDMPAVLEKIKTADILVLATPLYHFGMTARLKRLLERTLPLADPHIIKAGDHYTHPRRGDFHAGMVLIANCGFPDRVHFSALEEHMRQLTKDRPQSLLASILCAGGEILGHGGAAFDWYFKALRQAGREIVEQGHLAAETAAILARELVPREMYLNMANAYWDSRIKGEAGDLAINADKDITAGSTRPSPAINNSRPGGPGGSGAPPRNCREAVLGMAAAFNPAAAGNLKAVLQINLSGNGGGDYYLIIAGGRCTVHEGRSAEATTIINAPADVWLRIARGELDGAAALMQGLYQVTGDFSLMMKMNDLFSGPEPGKPVLTRPAGPLPITGMAWLSVAFLPWTLNWLGTGLHLNPASSWIAPALLALLIWLYRRFYNRPTWMESVTCVYFLVTGLLNLAGKALPAVATDFCGHMVLGAAWLATLATEEPLTAAYSRWNYPAGLATNPLFLRTNAIITAVWGESFLFMAVTALGTAFMPEQKPLWLTLRYIPLILAGLFTAWFPNWYPAHVAAGGKKAF</sequence>
<keyword evidence="1" id="KW-0285">Flavoprotein</keyword>
<reference evidence="7 8" key="1">
    <citation type="submission" date="2018-03" db="EMBL/GenBank/DDBJ databases">
        <title>Genome sequence of Moorella stamsii DSM 26217.</title>
        <authorList>
            <person name="Poehlein A."/>
            <person name="Daniel R."/>
        </authorList>
    </citation>
    <scope>NUCLEOTIDE SEQUENCE [LARGE SCALE GENOMIC DNA]</scope>
    <source>
        <strain evidence="8">DSM 26217</strain>
    </source>
</reference>
<evidence type="ECO:0000256" key="2">
    <source>
        <dbReference type="ARBA" id="ARBA00022643"/>
    </source>
</evidence>
<keyword evidence="4" id="KW-0472">Membrane</keyword>
<proteinExistence type="predicted"/>
<evidence type="ECO:0000256" key="3">
    <source>
        <dbReference type="SAM" id="MobiDB-lite"/>
    </source>
</evidence>
<dbReference type="InterPro" id="IPR051796">
    <property type="entry name" value="ISF_SsuE-like"/>
</dbReference>
<dbReference type="PANTHER" id="PTHR43278">
    <property type="entry name" value="NAD(P)H-DEPENDENT FMN-CONTAINING OXIDOREDUCTASE YWQN-RELATED"/>
    <property type="match status" value="1"/>
</dbReference>
<feature type="transmembrane region" description="Helical" evidence="4">
    <location>
        <begin position="555"/>
        <end position="572"/>
    </location>
</feature>
<comment type="caution">
    <text evidence="7">The sequence shown here is derived from an EMBL/GenBank/DDBJ whole genome shotgun (WGS) entry which is preliminary data.</text>
</comment>
<feature type="region of interest" description="Disordered" evidence="3">
    <location>
        <begin position="246"/>
        <end position="274"/>
    </location>
</feature>
<dbReference type="EC" id="1.3.99.24" evidence="7"/>
<feature type="compositionally biased region" description="Polar residues" evidence="3">
    <location>
        <begin position="249"/>
        <end position="262"/>
    </location>
</feature>
<gene>
    <name evidence="7" type="primary">sgcG_1</name>
    <name evidence="7" type="ORF">MOST_01240</name>
</gene>